<evidence type="ECO:0000256" key="6">
    <source>
        <dbReference type="SAM" id="Coils"/>
    </source>
</evidence>
<evidence type="ECO:0000256" key="5">
    <source>
        <dbReference type="ARBA" id="ARBA00022840"/>
    </source>
</evidence>
<dbReference type="InterPro" id="IPR047187">
    <property type="entry name" value="SF1_C_Upf1"/>
</dbReference>
<dbReference type="PANTHER" id="PTHR43788:SF8">
    <property type="entry name" value="DNA-BINDING PROTEIN SMUBP-2"/>
    <property type="match status" value="1"/>
</dbReference>
<dbReference type="Pfam" id="PF13087">
    <property type="entry name" value="AAA_12"/>
    <property type="match status" value="1"/>
</dbReference>
<organism evidence="9 10">
    <name type="scientific">Micromonospora tarensis</name>
    <dbReference type="NCBI Taxonomy" id="2806100"/>
    <lineage>
        <taxon>Bacteria</taxon>
        <taxon>Bacillati</taxon>
        <taxon>Actinomycetota</taxon>
        <taxon>Actinomycetes</taxon>
        <taxon>Micromonosporales</taxon>
        <taxon>Micromonosporaceae</taxon>
        <taxon>Micromonospora</taxon>
    </lineage>
</organism>
<feature type="region of interest" description="Disordered" evidence="7">
    <location>
        <begin position="1099"/>
        <end position="1154"/>
    </location>
</feature>
<evidence type="ECO:0000259" key="8">
    <source>
        <dbReference type="PROSITE" id="PS50035"/>
    </source>
</evidence>
<feature type="region of interest" description="Disordered" evidence="7">
    <location>
        <begin position="433"/>
        <end position="454"/>
    </location>
</feature>
<evidence type="ECO:0000256" key="1">
    <source>
        <dbReference type="ARBA" id="ARBA00007913"/>
    </source>
</evidence>
<dbReference type="RefSeq" id="WP_203146938.1">
    <property type="nucleotide sequence ID" value="NZ_JAEVHL010000007.1"/>
</dbReference>
<keyword evidence="10" id="KW-1185">Reference proteome</keyword>
<dbReference type="EMBL" id="JAEVHL010000007">
    <property type="protein sequence ID" value="MBM0274515.1"/>
    <property type="molecule type" value="Genomic_DNA"/>
</dbReference>
<reference evidence="9 10" key="1">
    <citation type="submission" date="2021-01" db="EMBL/GenBank/DDBJ databases">
        <title>Draft genome sequence of Micromonospora sp. strain STR1s_6.</title>
        <authorList>
            <person name="Karlyshev A."/>
            <person name="Jawad R."/>
        </authorList>
    </citation>
    <scope>NUCLEOTIDE SEQUENCE [LARGE SCALE GENOMIC DNA]</scope>
    <source>
        <strain evidence="9 10">STR1S-6</strain>
    </source>
</reference>
<feature type="coiled-coil region" evidence="6">
    <location>
        <begin position="463"/>
        <end position="497"/>
    </location>
</feature>
<dbReference type="Gene3D" id="3.40.50.300">
    <property type="entry name" value="P-loop containing nucleotide triphosphate hydrolases"/>
    <property type="match status" value="2"/>
</dbReference>
<keyword evidence="2" id="KW-0547">Nucleotide-binding</keyword>
<dbReference type="InterPro" id="IPR041679">
    <property type="entry name" value="DNA2/NAM7-like_C"/>
</dbReference>
<comment type="similarity">
    <text evidence="1">Belongs to the DNA2/NAM7 helicase family.</text>
</comment>
<protein>
    <submittedName>
        <fullName evidence="9">AAA family ATPase</fullName>
    </submittedName>
</protein>
<dbReference type="Pfam" id="PF13091">
    <property type="entry name" value="PLDc_2"/>
    <property type="match status" value="1"/>
</dbReference>
<dbReference type="InterPro" id="IPR050534">
    <property type="entry name" value="Coronavir_polyprotein_1ab"/>
</dbReference>
<dbReference type="SUPFAM" id="SSF52540">
    <property type="entry name" value="P-loop containing nucleoside triphosphate hydrolases"/>
    <property type="match status" value="1"/>
</dbReference>
<dbReference type="CDD" id="cd18808">
    <property type="entry name" value="SF1_C_Upf1"/>
    <property type="match status" value="1"/>
</dbReference>
<keyword evidence="4" id="KW-0347">Helicase</keyword>
<dbReference type="InterPro" id="IPR041677">
    <property type="entry name" value="DNA2/NAM7_AAA_11"/>
</dbReference>
<dbReference type="InterPro" id="IPR025202">
    <property type="entry name" value="PLD-like_dom"/>
</dbReference>
<feature type="domain" description="PLD phosphodiesterase" evidence="8">
    <location>
        <begin position="993"/>
        <end position="1020"/>
    </location>
</feature>
<keyword evidence="6" id="KW-0175">Coiled coil</keyword>
<dbReference type="InterPro" id="IPR001736">
    <property type="entry name" value="PLipase_D/transphosphatidylase"/>
</dbReference>
<evidence type="ECO:0000256" key="4">
    <source>
        <dbReference type="ARBA" id="ARBA00022806"/>
    </source>
</evidence>
<dbReference type="Gene3D" id="3.30.870.10">
    <property type="entry name" value="Endonuclease Chain A"/>
    <property type="match status" value="1"/>
</dbReference>
<dbReference type="Pfam" id="PF13086">
    <property type="entry name" value="AAA_11"/>
    <property type="match status" value="1"/>
</dbReference>
<name>A0ABS1YAX0_9ACTN</name>
<dbReference type="Proteomes" id="UP000622245">
    <property type="component" value="Unassembled WGS sequence"/>
</dbReference>
<keyword evidence="3" id="KW-0378">Hydrolase</keyword>
<dbReference type="PROSITE" id="PS50035">
    <property type="entry name" value="PLD"/>
    <property type="match status" value="1"/>
</dbReference>
<evidence type="ECO:0000313" key="9">
    <source>
        <dbReference type="EMBL" id="MBM0274515.1"/>
    </source>
</evidence>
<evidence type="ECO:0000313" key="10">
    <source>
        <dbReference type="Proteomes" id="UP000622245"/>
    </source>
</evidence>
<dbReference type="SUPFAM" id="SSF56024">
    <property type="entry name" value="Phospholipase D/nuclease"/>
    <property type="match status" value="1"/>
</dbReference>
<accession>A0ABS1YAX0</accession>
<evidence type="ECO:0000256" key="7">
    <source>
        <dbReference type="SAM" id="MobiDB-lite"/>
    </source>
</evidence>
<gene>
    <name evidence="9" type="ORF">JM949_03045</name>
</gene>
<proteinExistence type="inferred from homology"/>
<dbReference type="PANTHER" id="PTHR43788">
    <property type="entry name" value="DNA2/NAM7 HELICASE FAMILY MEMBER"/>
    <property type="match status" value="1"/>
</dbReference>
<sequence>MPDWRDEVCTALDFWISSTAGARSERLICVGRARQEGQRGWYAIDVRGAERSRADPDQIESLRLAGKNQPGSGAGYPVMEAVLDGSLLRVRVAEFVDLGEAYLWQHKQPATYLLVKLREGLSGLTDAGLAHDLAVGRLATAPRVVDPVAGFTPMQQEAYESCLGAGVRLVWGPPGTGKTRVLAEAIGALMASGKRVLLVSATNIAVDNALLGVVGARHQPGDLLRVGPPHHPDVLKHPEICLPHLVREQLAGLEQQRQVIEGELLRMREAGDELVRLRERVGDFDEQRYRQAKRLLAAEAEIPRLAEAVATAQAGMRGRRQDCVRLHDELAVADRRVQALAGARSIYAEIDRLRQELLDLVAATDDLDAQVLTARHSASQINTELARMEGGGALARIRDRPRIKQHRAALSEVRQRAKDLEPRAQEAKELLRRRRSMVRQRTEQLTATAGGSRADIQASDAALAAAQQAHAQAQALARQAEEHLTRAQQALLAAEARARPTEAQRAMVEHADRHHLSSLSAQLAQLRAKTIADQVERSRLEQEHAKAQEQFDRLRRDAEGEIIRRAIVVATTLARLRTTKALMDGPYDVVLIDEVGAANLPEVLLAVSRARQAAVLLGDFMQLGAIVGDEVRGAERPDIQRWLTKDVFAHCGITTPSQAQGHSGCTALDVQHRFGPAIMGLANAVAYDGLLKPGRTVRAHSKDDPEIVLIDTDKLDDIGRVRPAGRVSGWWPAGALLSRVLADYHQARGERTGVITPYGHQVEATLEALRDQERSTKPVTEVGTAHRFQGREFPVVVFDLVEDDRDKRWIARATLQGSTWERDGTRLFNVAVTRTQTRLYLIGSRTRVLSAPAGSPMGQVAALLRHQRARTVPATLLITPSTVTGPERPLLGPVSSELSEILAQHVRVTDIHDERSFYQAFADHLGTARRSIWIWAPWTTDRVKSLLPVLAEAAARGVKVTLFVRDPGDALQRKPKHQKYLADLRAVLHNVVEINMMHQKIVIIDDETVLLGSLNSLSQSWTREVMLTVRGAHFARKLLEHEHGAQFAAPPRCGACGGAKVDLRRRRSDDWYWRCYSDACPRWSANGRSAWTKPAIAAASARASTRRPSRSESDAAGQAATRPTEPPPSQRRPTVSRSPHAASGPSDAAEEPRS</sequence>
<evidence type="ECO:0000256" key="3">
    <source>
        <dbReference type="ARBA" id="ARBA00022801"/>
    </source>
</evidence>
<keyword evidence="5" id="KW-0067">ATP-binding</keyword>
<comment type="caution">
    <text evidence="9">The sequence shown here is derived from an EMBL/GenBank/DDBJ whole genome shotgun (WGS) entry which is preliminary data.</text>
</comment>
<evidence type="ECO:0000256" key="2">
    <source>
        <dbReference type="ARBA" id="ARBA00022741"/>
    </source>
</evidence>
<dbReference type="InterPro" id="IPR027417">
    <property type="entry name" value="P-loop_NTPase"/>
</dbReference>